<keyword evidence="1" id="KW-0540">Nuclease</keyword>
<evidence type="ECO:0000259" key="4">
    <source>
        <dbReference type="SMART" id="SM00479"/>
    </source>
</evidence>
<evidence type="ECO:0000256" key="1">
    <source>
        <dbReference type="ARBA" id="ARBA00022722"/>
    </source>
</evidence>
<organism evidence="5 6">
    <name type="scientific">Photobacterium pectinilyticum</name>
    <dbReference type="NCBI Taxonomy" id="2906793"/>
    <lineage>
        <taxon>Bacteria</taxon>
        <taxon>Pseudomonadati</taxon>
        <taxon>Pseudomonadota</taxon>
        <taxon>Gammaproteobacteria</taxon>
        <taxon>Vibrionales</taxon>
        <taxon>Vibrionaceae</taxon>
        <taxon>Photobacterium</taxon>
    </lineage>
</organism>
<dbReference type="InterPro" id="IPR012337">
    <property type="entry name" value="RNaseH-like_sf"/>
</dbReference>
<dbReference type="SUPFAM" id="SSF53098">
    <property type="entry name" value="Ribonuclease H-like"/>
    <property type="match status" value="1"/>
</dbReference>
<feature type="domain" description="Exonuclease" evidence="4">
    <location>
        <begin position="2"/>
        <end position="173"/>
    </location>
</feature>
<keyword evidence="6" id="KW-1185">Reference proteome</keyword>
<evidence type="ECO:0000256" key="2">
    <source>
        <dbReference type="ARBA" id="ARBA00022801"/>
    </source>
</evidence>
<dbReference type="PANTHER" id="PTHR30231">
    <property type="entry name" value="DNA POLYMERASE III SUBUNIT EPSILON"/>
    <property type="match status" value="1"/>
</dbReference>
<dbReference type="Proteomes" id="UP001524460">
    <property type="component" value="Unassembled WGS sequence"/>
</dbReference>
<evidence type="ECO:0000313" key="6">
    <source>
        <dbReference type="Proteomes" id="UP001524460"/>
    </source>
</evidence>
<proteinExistence type="predicted"/>
<evidence type="ECO:0000256" key="3">
    <source>
        <dbReference type="ARBA" id="ARBA00022839"/>
    </source>
</evidence>
<gene>
    <name evidence="5" type="ORF">NHN17_16050</name>
</gene>
<sequence length="176" mass="19717">MKILILDTETTGLDGSAEIVEIGIIDMSGNVIFDSLIKPQSSIPSEATGIHGITNADVATSPIWPEVHNQVCSLLDNAIVHIYNAQFDVRIINQTIRRYGLSEPKYTAECVMLRYAKEYNEWNAFRGNYAWQKLTNAAHQQNIEINDLTAHRAVSDCEITRRLLLKLNAGDIKQCT</sequence>
<dbReference type="Pfam" id="PF00929">
    <property type="entry name" value="RNase_T"/>
    <property type="match status" value="1"/>
</dbReference>
<dbReference type="GO" id="GO:0004527">
    <property type="term" value="F:exonuclease activity"/>
    <property type="evidence" value="ECO:0007669"/>
    <property type="project" value="UniProtKB-KW"/>
</dbReference>
<keyword evidence="2" id="KW-0378">Hydrolase</keyword>
<accession>A0ABT1N498</accession>
<dbReference type="SMART" id="SM00479">
    <property type="entry name" value="EXOIII"/>
    <property type="match status" value="1"/>
</dbReference>
<dbReference type="RefSeq" id="WP_255043631.1">
    <property type="nucleotide sequence ID" value="NZ_JANEYT010000040.1"/>
</dbReference>
<name>A0ABT1N498_9GAMM</name>
<evidence type="ECO:0000313" key="5">
    <source>
        <dbReference type="EMBL" id="MCQ1059563.1"/>
    </source>
</evidence>
<dbReference type="PANTHER" id="PTHR30231:SF4">
    <property type="entry name" value="PROTEIN NEN2"/>
    <property type="match status" value="1"/>
</dbReference>
<dbReference type="EMBL" id="JANEYT010000040">
    <property type="protein sequence ID" value="MCQ1059563.1"/>
    <property type="molecule type" value="Genomic_DNA"/>
</dbReference>
<keyword evidence="3 5" id="KW-0269">Exonuclease</keyword>
<dbReference type="Gene3D" id="3.30.420.10">
    <property type="entry name" value="Ribonuclease H-like superfamily/Ribonuclease H"/>
    <property type="match status" value="1"/>
</dbReference>
<dbReference type="CDD" id="cd06127">
    <property type="entry name" value="DEDDh"/>
    <property type="match status" value="1"/>
</dbReference>
<comment type="caution">
    <text evidence="5">The sequence shown here is derived from an EMBL/GenBank/DDBJ whole genome shotgun (WGS) entry which is preliminary data.</text>
</comment>
<protein>
    <submittedName>
        <fullName evidence="5">3'-5' exonuclease</fullName>
    </submittedName>
</protein>
<reference evidence="5 6" key="1">
    <citation type="submission" date="2022-07" db="EMBL/GenBank/DDBJ databases">
        <title>Photobacterium pectinilyticum sp. nov., a marine bacterium isolated from surface seawater of Qingdao offshore.</title>
        <authorList>
            <person name="Wang X."/>
        </authorList>
    </citation>
    <scope>NUCLEOTIDE SEQUENCE [LARGE SCALE GENOMIC DNA]</scope>
    <source>
        <strain evidence="5 6">ZSDE20</strain>
    </source>
</reference>
<dbReference type="InterPro" id="IPR036397">
    <property type="entry name" value="RNaseH_sf"/>
</dbReference>
<dbReference type="InterPro" id="IPR013520">
    <property type="entry name" value="Ribonucl_H"/>
</dbReference>